<keyword evidence="1" id="KW-1133">Transmembrane helix</keyword>
<name>A0A9P6RXL7_9FUNG</name>
<proteinExistence type="predicted"/>
<evidence type="ECO:0000313" key="3">
    <source>
        <dbReference type="Proteomes" id="UP000738325"/>
    </source>
</evidence>
<dbReference type="OrthoDB" id="2416413at2759"/>
<dbReference type="CDD" id="cd12087">
    <property type="entry name" value="TM_EGFR-like"/>
    <property type="match status" value="1"/>
</dbReference>
<keyword evidence="3" id="KW-1185">Reference proteome</keyword>
<gene>
    <name evidence="2" type="ORF">BGZ99_004929</name>
</gene>
<feature type="transmembrane region" description="Helical" evidence="1">
    <location>
        <begin position="375"/>
        <end position="396"/>
    </location>
</feature>
<dbReference type="AlphaFoldDB" id="A0A9P6RXL7"/>
<sequence length="504" mass="55784">MGGLSLQCVVANGTRLLGMSYTSRVDDNTSYDSSYVVLIQSNPNPASVDDISWSLVAAYPRLTSYPQDFSPLVCNVDPVTGVFSMMSYFNLTDPTVVIPDQYLLPRRKPGGFQYDPRNNRWSNFTLDPNYRWGDISATYALFQWPNTTTLYQANVGNSTTVNIGLLASDKDDDSKQFVSITSWDLDPSVYGYPSRLFFGNNILYQFGTLVANNKTGALRNTLTRIPLSGDAATFMLPDDLPVYNATALDQCTPSFITANYYKDTLYVFCQGVDTDIEPGVGLVMKFRDGAVRDTALSNFSETDFDRISGASIQPIGGDNNQNRFAFVVNAPSGYSMEGMALDDADLGIVTSVGYYLNITEPYGFSITDPPNHTPAIIGGSVAGVLLLLAIAAYFLVRRRWPQWRRKLRAKIILMMSADDLNENPKFYKFEESSRQSFDSGRDKILVTDDMDLEGIVDVGTGYMQNVTFGQHPRPAASYSATASFNIIYDPLTNCTKVALYPRGQ</sequence>
<evidence type="ECO:0000256" key="1">
    <source>
        <dbReference type="SAM" id="Phobius"/>
    </source>
</evidence>
<accession>A0A9P6RXL7</accession>
<reference evidence="2" key="1">
    <citation type="journal article" date="2020" name="Fungal Divers.">
        <title>Resolving the Mortierellaceae phylogeny through synthesis of multi-gene phylogenetics and phylogenomics.</title>
        <authorList>
            <person name="Vandepol N."/>
            <person name="Liber J."/>
            <person name="Desiro A."/>
            <person name="Na H."/>
            <person name="Kennedy M."/>
            <person name="Barry K."/>
            <person name="Grigoriev I.V."/>
            <person name="Miller A.N."/>
            <person name="O'Donnell K."/>
            <person name="Stajich J.E."/>
            <person name="Bonito G."/>
        </authorList>
    </citation>
    <scope>NUCLEOTIDE SEQUENCE</scope>
    <source>
        <strain evidence="2">REB-010B</strain>
    </source>
</reference>
<keyword evidence="1" id="KW-0472">Membrane</keyword>
<comment type="caution">
    <text evidence="2">The sequence shown here is derived from an EMBL/GenBank/DDBJ whole genome shotgun (WGS) entry which is preliminary data.</text>
</comment>
<protein>
    <submittedName>
        <fullName evidence="2">Uncharacterized protein</fullName>
    </submittedName>
</protein>
<dbReference type="EMBL" id="JAAAIP010000031">
    <property type="protein sequence ID" value="KAG0328659.1"/>
    <property type="molecule type" value="Genomic_DNA"/>
</dbReference>
<evidence type="ECO:0000313" key="2">
    <source>
        <dbReference type="EMBL" id="KAG0328659.1"/>
    </source>
</evidence>
<dbReference type="Proteomes" id="UP000738325">
    <property type="component" value="Unassembled WGS sequence"/>
</dbReference>
<keyword evidence="1" id="KW-0812">Transmembrane</keyword>
<organism evidence="2 3">
    <name type="scientific">Dissophora globulifera</name>
    <dbReference type="NCBI Taxonomy" id="979702"/>
    <lineage>
        <taxon>Eukaryota</taxon>
        <taxon>Fungi</taxon>
        <taxon>Fungi incertae sedis</taxon>
        <taxon>Mucoromycota</taxon>
        <taxon>Mortierellomycotina</taxon>
        <taxon>Mortierellomycetes</taxon>
        <taxon>Mortierellales</taxon>
        <taxon>Mortierellaceae</taxon>
        <taxon>Dissophora</taxon>
    </lineage>
</organism>